<proteinExistence type="predicted"/>
<dbReference type="Pfam" id="PF01636">
    <property type="entry name" value="APH"/>
    <property type="match status" value="1"/>
</dbReference>
<dbReference type="Gene3D" id="3.90.1200.10">
    <property type="match status" value="1"/>
</dbReference>
<dbReference type="Gene3D" id="3.30.200.20">
    <property type="entry name" value="Phosphorylase Kinase, domain 1"/>
    <property type="match status" value="1"/>
</dbReference>
<dbReference type="InterPro" id="IPR011009">
    <property type="entry name" value="Kinase-like_dom_sf"/>
</dbReference>
<reference evidence="2 3" key="1">
    <citation type="submission" date="2021-03" db="EMBL/GenBank/DDBJ databases">
        <title>Antimicrobial resistance genes in bacteria isolated from Japanese honey, and their potential for conferring macrolide and lincosamide resistance in the American foulbrood pathogen Paenibacillus larvae.</title>
        <authorList>
            <person name="Okamoto M."/>
            <person name="Kumagai M."/>
            <person name="Kanamori H."/>
            <person name="Takamatsu D."/>
        </authorList>
    </citation>
    <scope>NUCLEOTIDE SEQUENCE [LARGE SCALE GENOMIC DNA]</scope>
    <source>
        <strain evidence="2 3">J34TS1</strain>
    </source>
</reference>
<dbReference type="PANTHER" id="PTHR21310">
    <property type="entry name" value="AMINOGLYCOSIDE PHOSPHOTRANSFERASE-RELATED-RELATED"/>
    <property type="match status" value="1"/>
</dbReference>
<organism evidence="2 3">
    <name type="scientific">Paenibacillus azoreducens</name>
    <dbReference type="NCBI Taxonomy" id="116718"/>
    <lineage>
        <taxon>Bacteria</taxon>
        <taxon>Bacillati</taxon>
        <taxon>Bacillota</taxon>
        <taxon>Bacilli</taxon>
        <taxon>Bacillales</taxon>
        <taxon>Paenibacillaceae</taxon>
        <taxon>Paenibacillus</taxon>
    </lineage>
</organism>
<gene>
    <name evidence="2" type="ORF">J34TS1_42450</name>
</gene>
<keyword evidence="3" id="KW-1185">Reference proteome</keyword>
<evidence type="ECO:0000259" key="1">
    <source>
        <dbReference type="Pfam" id="PF01636"/>
    </source>
</evidence>
<sequence>MSTEIFFSSNKLGTITDKQLQLVLDRFHLGELITSEKTANGVGNQTLFISSTAGEYVLKGNPLFAGQFIEEKFYVDNLLEITNLPVPSPYLVDESKDIFGWSYAIMPRLQGRHLNESGFAAALGRKDQEQIAELLAVTISKLHRWKVAQYGEFDPVTQKICPFKGSYKTWLYNRIRFWLKDAKQYSVITSTDIGWVEQLLTASEHVFHSLSSPTFVMGDFKPDNLLVQQGGEGWEISGIFDFTTGYFGDGIADLPRFVAMYLDDGKEALAKLFIRTYLHCMEAKDGFVERFRVHMLHQRVLDWGCAKATNDVTWDQDMPFSTWAERFTDFTAEWLS</sequence>
<accession>A0A920CSN6</accession>
<name>A0A920CSN6_9BACL</name>
<dbReference type="InterPro" id="IPR002575">
    <property type="entry name" value="Aminoglycoside_PTrfase"/>
</dbReference>
<dbReference type="EMBL" id="BORT01000022">
    <property type="protein sequence ID" value="GIO49480.1"/>
    <property type="molecule type" value="Genomic_DNA"/>
</dbReference>
<dbReference type="AlphaFoldDB" id="A0A920CSN6"/>
<dbReference type="Proteomes" id="UP000682811">
    <property type="component" value="Unassembled WGS sequence"/>
</dbReference>
<evidence type="ECO:0000313" key="3">
    <source>
        <dbReference type="Proteomes" id="UP000682811"/>
    </source>
</evidence>
<comment type="caution">
    <text evidence="2">The sequence shown here is derived from an EMBL/GenBank/DDBJ whole genome shotgun (WGS) entry which is preliminary data.</text>
</comment>
<feature type="domain" description="Aminoglycoside phosphotransferase" evidence="1">
    <location>
        <begin position="39"/>
        <end position="278"/>
    </location>
</feature>
<dbReference type="RefSeq" id="WP_212979969.1">
    <property type="nucleotide sequence ID" value="NZ_AP025343.1"/>
</dbReference>
<evidence type="ECO:0000313" key="2">
    <source>
        <dbReference type="EMBL" id="GIO49480.1"/>
    </source>
</evidence>
<dbReference type="InterPro" id="IPR051678">
    <property type="entry name" value="AGP_Transferase"/>
</dbReference>
<protein>
    <recommendedName>
        <fullName evidence="1">Aminoglycoside phosphotransferase domain-containing protein</fullName>
    </recommendedName>
</protein>
<dbReference type="SUPFAM" id="SSF56112">
    <property type="entry name" value="Protein kinase-like (PK-like)"/>
    <property type="match status" value="1"/>
</dbReference>